<keyword evidence="14" id="KW-1185">Reference proteome</keyword>
<evidence type="ECO:0000313" key="14">
    <source>
        <dbReference type="Proteomes" id="UP000186601"/>
    </source>
</evidence>
<sequence>MAVSRSSRAQPVYAESDPGGDTEPEEDTPKQQRTLSRKRISDVFDASFTSDSGRTHSKAANINDDAAEKRRRRKSQRVVLPNPDDNEAGPSSDPTAANAKQKQQLLSIAQDPAINVPLDVMSSNFEEWMKMATDNKINAANSWNFALIDYFHDMSLLRNNTDNSINFQRASCTLDGCVKIWTSRVDSVGTETGKLLSNLANEGSNGMNDGDGSDNEEGGDQDGAQGGRKKKTHRPGSTLAKDVSQLRNKKLDLEFKVDPLFRKTCADFDEGGANGLLMNHLSLGVGADGSLRVVFDASDSVPKDGEDEEPLEEPPDEVDLSYLREHFLPSLSALDTKALSHSLTDYNFAFSKDAFSFEETTFFRDDTAPVFDDDDDDNEPFHDDHLGGADGNDAGMDVDDMAPPLGEEDFFVGDQAVTDDFVQNNAPDSPVSHDDDAGPSGVNGDDGGGGGAAFVPFDPRRLPSDRDLLVGMNQEDGALMLDYFNPSITKNWAGPEHWKLRKVVRRPEAADAAPKPRRERKEAFKIDFLAPSDKDVKDITKELFVPVTRGAGITLPGPSGAKKGKGRKPKDKDKEKEKEEKRYDQTLPDDMHFSSRQLVTLFLKPNFSLKMRGQGKREREEGEIDENFWAQAAADQAAGRTGGDDETNGGDAIPFNTQFFHDDYDDGPGFDDVFDGDGPEGGSAANINLDSGEQDLLAATQGQMRRVRPEFVNYAKRAKRVDVRKLKDNIWKNLDIVVPLEVREDHEDEDGMDIDHRPATDPSEPRVFDNVISGLKRSYPREKMEEISTSFCFICLLHLANERGLKLETGVDEDEGVAEVDEEELEQRKVGNIWDLKAATSTPYYLLKSLNYQSVPWLMSK</sequence>
<dbReference type="Proteomes" id="UP000186601">
    <property type="component" value="Unassembled WGS sequence"/>
</dbReference>
<keyword evidence="8 11" id="KW-0498">Mitosis</keyword>
<feature type="compositionally biased region" description="Basic and acidic residues" evidence="12">
    <location>
        <begin position="570"/>
        <end position="585"/>
    </location>
</feature>
<dbReference type="PANTHER" id="PTHR13108">
    <property type="entry name" value="CONDENSIN COMPLEX SUBUNIT 2"/>
    <property type="match status" value="1"/>
</dbReference>
<keyword evidence="7 11" id="KW-0132">Cell division</keyword>
<proteinExistence type="inferred from homology"/>
<dbReference type="GO" id="GO:0051301">
    <property type="term" value="P:cell division"/>
    <property type="evidence" value="ECO:0007669"/>
    <property type="project" value="UniProtKB-KW"/>
</dbReference>
<evidence type="ECO:0000256" key="1">
    <source>
        <dbReference type="ARBA" id="ARBA00004286"/>
    </source>
</evidence>
<dbReference type="GO" id="GO:0007076">
    <property type="term" value="P:mitotic chromosome condensation"/>
    <property type="evidence" value="ECO:0007669"/>
    <property type="project" value="InterPro"/>
</dbReference>
<dbReference type="OrthoDB" id="362021at2759"/>
<dbReference type="PIRSF" id="PIRSF017126">
    <property type="entry name" value="Condensin_H"/>
    <property type="match status" value="1"/>
</dbReference>
<dbReference type="PANTHER" id="PTHR13108:SF9">
    <property type="entry name" value="CONDENSIN COMPLEX SUBUNIT 2"/>
    <property type="match status" value="1"/>
</dbReference>
<keyword evidence="10 11" id="KW-0131">Cell cycle</keyword>
<dbReference type="AlphaFoldDB" id="A0A2R6PG16"/>
<evidence type="ECO:0000256" key="3">
    <source>
        <dbReference type="ARBA" id="ARBA00009471"/>
    </source>
</evidence>
<dbReference type="STRING" id="98765.A0A2R6PG16"/>
<dbReference type="InterPro" id="IPR022816">
    <property type="entry name" value="Condensin_barren_su2"/>
</dbReference>
<evidence type="ECO:0000256" key="5">
    <source>
        <dbReference type="ARBA" id="ARBA00022454"/>
    </source>
</evidence>
<keyword evidence="5" id="KW-0158">Chromosome</keyword>
<evidence type="ECO:0000256" key="8">
    <source>
        <dbReference type="ARBA" id="ARBA00022776"/>
    </source>
</evidence>
<protein>
    <recommendedName>
        <fullName evidence="4 11">Condensin complex subunit 2</fullName>
    </recommendedName>
</protein>
<keyword evidence="9 11" id="KW-0226">DNA condensation</keyword>
<evidence type="ECO:0000256" key="7">
    <source>
        <dbReference type="ARBA" id="ARBA00022618"/>
    </source>
</evidence>
<accession>A0A2R6PG16</accession>
<dbReference type="GO" id="GO:0005737">
    <property type="term" value="C:cytoplasm"/>
    <property type="evidence" value="ECO:0007669"/>
    <property type="project" value="UniProtKB-SubCell"/>
</dbReference>
<evidence type="ECO:0000256" key="2">
    <source>
        <dbReference type="ARBA" id="ARBA00004496"/>
    </source>
</evidence>
<reference evidence="13 14" key="1">
    <citation type="submission" date="2018-02" db="EMBL/GenBank/DDBJ databases">
        <title>Genome sequence of the basidiomycete white-rot fungus Phlebia centrifuga.</title>
        <authorList>
            <person name="Granchi Z."/>
            <person name="Peng M."/>
            <person name="de Vries R.P."/>
            <person name="Hilden K."/>
            <person name="Makela M.R."/>
            <person name="Grigoriev I."/>
            <person name="Riley R."/>
        </authorList>
    </citation>
    <scope>NUCLEOTIDE SEQUENCE [LARGE SCALE GENOMIC DNA]</scope>
    <source>
        <strain evidence="13 14">FBCC195</strain>
    </source>
</reference>
<evidence type="ECO:0000256" key="11">
    <source>
        <dbReference type="PIRNR" id="PIRNR017126"/>
    </source>
</evidence>
<name>A0A2R6PG16_9APHY</name>
<dbReference type="GO" id="GO:0000796">
    <property type="term" value="C:condensin complex"/>
    <property type="evidence" value="ECO:0007669"/>
    <property type="project" value="InterPro"/>
</dbReference>
<evidence type="ECO:0000256" key="12">
    <source>
        <dbReference type="SAM" id="MobiDB-lite"/>
    </source>
</evidence>
<organism evidence="13 14">
    <name type="scientific">Hermanssonia centrifuga</name>
    <dbReference type="NCBI Taxonomy" id="98765"/>
    <lineage>
        <taxon>Eukaryota</taxon>
        <taxon>Fungi</taxon>
        <taxon>Dikarya</taxon>
        <taxon>Basidiomycota</taxon>
        <taxon>Agaricomycotina</taxon>
        <taxon>Agaricomycetes</taxon>
        <taxon>Polyporales</taxon>
        <taxon>Meruliaceae</taxon>
        <taxon>Hermanssonia</taxon>
    </lineage>
</organism>
<evidence type="ECO:0000256" key="9">
    <source>
        <dbReference type="ARBA" id="ARBA00023067"/>
    </source>
</evidence>
<comment type="caution">
    <text evidence="13">The sequence shown here is derived from an EMBL/GenBank/DDBJ whole genome shotgun (WGS) entry which is preliminary data.</text>
</comment>
<feature type="region of interest" description="Disordered" evidence="12">
    <location>
        <begin position="199"/>
        <end position="243"/>
    </location>
</feature>
<dbReference type="EMBL" id="MLYV02000494">
    <property type="protein sequence ID" value="PSR90573.1"/>
    <property type="molecule type" value="Genomic_DNA"/>
</dbReference>
<gene>
    <name evidence="13" type="ORF">PHLCEN_2v4866</name>
</gene>
<feature type="region of interest" description="Disordered" evidence="12">
    <location>
        <begin position="421"/>
        <end position="459"/>
    </location>
</feature>
<evidence type="ECO:0000256" key="10">
    <source>
        <dbReference type="ARBA" id="ARBA00023306"/>
    </source>
</evidence>
<feature type="region of interest" description="Disordered" evidence="12">
    <location>
        <begin position="550"/>
        <end position="585"/>
    </location>
</feature>
<feature type="region of interest" description="Disordered" evidence="12">
    <location>
        <begin position="1"/>
        <end position="103"/>
    </location>
</feature>
<evidence type="ECO:0000313" key="13">
    <source>
        <dbReference type="EMBL" id="PSR90573.1"/>
    </source>
</evidence>
<dbReference type="Pfam" id="PF05786">
    <property type="entry name" value="Cnd2"/>
    <property type="match status" value="1"/>
</dbReference>
<keyword evidence="6" id="KW-0963">Cytoplasm</keyword>
<evidence type="ECO:0000256" key="4">
    <source>
        <dbReference type="ARBA" id="ARBA00016065"/>
    </source>
</evidence>
<dbReference type="GO" id="GO:0003682">
    <property type="term" value="F:chromatin binding"/>
    <property type="evidence" value="ECO:0007669"/>
    <property type="project" value="TreeGrafter"/>
</dbReference>
<feature type="compositionally biased region" description="Acidic residues" evidence="12">
    <location>
        <begin position="211"/>
        <end position="220"/>
    </location>
</feature>
<comment type="subcellular location">
    <subcellularLocation>
        <location evidence="1">Chromosome</location>
    </subcellularLocation>
    <subcellularLocation>
        <location evidence="2">Cytoplasm</location>
    </subcellularLocation>
</comment>
<comment type="similarity">
    <text evidence="3 11">Belongs to the CND2 (condensin subunit 2) family.</text>
</comment>
<comment type="function">
    <text evidence="11">Regulatory subunit of the condensin complex, a complex required for conversion of interphase chromatin into mitotic-like condense chromosomes.</text>
</comment>
<feature type="region of interest" description="Disordered" evidence="12">
    <location>
        <begin position="368"/>
        <end position="395"/>
    </location>
</feature>
<feature type="compositionally biased region" description="Low complexity" evidence="12">
    <location>
        <begin position="201"/>
        <end position="210"/>
    </location>
</feature>
<evidence type="ECO:0000256" key="6">
    <source>
        <dbReference type="ARBA" id="ARBA00022490"/>
    </source>
</evidence>
<feature type="compositionally biased region" description="Polar residues" evidence="12">
    <location>
        <begin position="92"/>
        <end position="103"/>
    </location>
</feature>